<evidence type="ECO:0000313" key="2">
    <source>
        <dbReference type="EMBL" id="SHJ13919.1"/>
    </source>
</evidence>
<dbReference type="InterPro" id="IPR021255">
    <property type="entry name" value="DUF2807"/>
</dbReference>
<name>A0A1M6GVE7_9FLAO</name>
<dbReference type="Gene3D" id="2.160.20.120">
    <property type="match status" value="1"/>
</dbReference>
<dbReference type="RefSeq" id="WP_073180558.1">
    <property type="nucleotide sequence ID" value="NZ_FQYI01000010.1"/>
</dbReference>
<keyword evidence="3" id="KW-1185">Reference proteome</keyword>
<protein>
    <submittedName>
        <fullName evidence="2">Putative auto-transporter adhesin, head GIN domain</fullName>
    </submittedName>
</protein>
<dbReference type="EMBL" id="FQYI01000010">
    <property type="protein sequence ID" value="SHJ13919.1"/>
    <property type="molecule type" value="Genomic_DNA"/>
</dbReference>
<dbReference type="Pfam" id="PF10988">
    <property type="entry name" value="DUF2807"/>
    <property type="match status" value="1"/>
</dbReference>
<evidence type="ECO:0000259" key="1">
    <source>
        <dbReference type="Pfam" id="PF10988"/>
    </source>
</evidence>
<gene>
    <name evidence="2" type="ORF">SAMN05443429_11041</name>
</gene>
<feature type="domain" description="Putative auto-transporter adhesin head GIN" evidence="1">
    <location>
        <begin position="33"/>
        <end position="214"/>
    </location>
</feature>
<dbReference type="STRING" id="1118202.SAMN05443429_11041"/>
<organism evidence="2 3">
    <name type="scientific">Cruoricaptor ignavus</name>
    <dbReference type="NCBI Taxonomy" id="1118202"/>
    <lineage>
        <taxon>Bacteria</taxon>
        <taxon>Pseudomonadati</taxon>
        <taxon>Bacteroidota</taxon>
        <taxon>Flavobacteriia</taxon>
        <taxon>Flavobacteriales</taxon>
        <taxon>Weeksellaceae</taxon>
        <taxon>Cruoricaptor</taxon>
    </lineage>
</organism>
<dbReference type="PROSITE" id="PS51257">
    <property type="entry name" value="PROKAR_LIPOPROTEIN"/>
    <property type="match status" value="1"/>
</dbReference>
<dbReference type="OrthoDB" id="1450320at2"/>
<evidence type="ECO:0000313" key="3">
    <source>
        <dbReference type="Proteomes" id="UP000184335"/>
    </source>
</evidence>
<proteinExistence type="predicted"/>
<dbReference type="AlphaFoldDB" id="A0A1M6GVE7"/>
<dbReference type="Proteomes" id="UP000184335">
    <property type="component" value="Unassembled WGS sequence"/>
</dbReference>
<sequence>MKTWHFLFLLIIFSCGKISPKGEIVAKDISVEDFNSLNLNGKFRVFLAGSDSSFVNVETYPNFADNLKINVEDNMLNISEKREVSGVDFYTVTVYAKNPLRRISVADSVEVNVSGALNSPQIEIELKDQAKFIGALNTDFAEIKMKNLSKANFTGFSKKSAMQIADTASVIAPYFQIGTLDLDFKNGGYAEVNVKDSITGNVRNTAKLLYYNAPIRAFNSDKSATVNNKNLD</sequence>
<reference evidence="2 3" key="1">
    <citation type="submission" date="2016-11" db="EMBL/GenBank/DDBJ databases">
        <authorList>
            <person name="Jaros S."/>
            <person name="Januszkiewicz K."/>
            <person name="Wedrychowicz H."/>
        </authorList>
    </citation>
    <scope>NUCLEOTIDE SEQUENCE [LARGE SCALE GENOMIC DNA]</scope>
    <source>
        <strain evidence="2 3">DSM 25479</strain>
    </source>
</reference>
<accession>A0A1M6GVE7</accession>